<comment type="caution">
    <text evidence="3">The sequence shown here is derived from an EMBL/GenBank/DDBJ whole genome shotgun (WGS) entry which is preliminary data.</text>
</comment>
<feature type="domain" description="Myb-like" evidence="2">
    <location>
        <begin position="119"/>
        <end position="167"/>
    </location>
</feature>
<name>A0A9W9DA48_9PLEO</name>
<evidence type="ECO:0000256" key="1">
    <source>
        <dbReference type="SAM" id="MobiDB-lite"/>
    </source>
</evidence>
<dbReference type="PROSITE" id="PS50090">
    <property type="entry name" value="MYB_LIKE"/>
    <property type="match status" value="1"/>
</dbReference>
<feature type="compositionally biased region" description="Low complexity" evidence="1">
    <location>
        <begin position="227"/>
        <end position="237"/>
    </location>
</feature>
<protein>
    <recommendedName>
        <fullName evidence="2">Myb-like domain-containing protein</fullName>
    </recommendedName>
</protein>
<proteinExistence type="predicted"/>
<feature type="region of interest" description="Disordered" evidence="1">
    <location>
        <begin position="109"/>
        <end position="410"/>
    </location>
</feature>
<gene>
    <name evidence="3" type="ORF">N0V91_001718</name>
</gene>
<feature type="compositionally biased region" description="Basic and acidic residues" evidence="1">
    <location>
        <begin position="127"/>
        <end position="172"/>
    </location>
</feature>
<organism evidence="3 4">
    <name type="scientific">Didymella pomorum</name>
    <dbReference type="NCBI Taxonomy" id="749634"/>
    <lineage>
        <taxon>Eukaryota</taxon>
        <taxon>Fungi</taxon>
        <taxon>Dikarya</taxon>
        <taxon>Ascomycota</taxon>
        <taxon>Pezizomycotina</taxon>
        <taxon>Dothideomycetes</taxon>
        <taxon>Pleosporomycetidae</taxon>
        <taxon>Pleosporales</taxon>
        <taxon>Pleosporineae</taxon>
        <taxon>Didymellaceae</taxon>
        <taxon>Didymella</taxon>
    </lineage>
</organism>
<feature type="compositionally biased region" description="Gly residues" evidence="1">
    <location>
        <begin position="332"/>
        <end position="346"/>
    </location>
</feature>
<feature type="compositionally biased region" description="Low complexity" evidence="1">
    <location>
        <begin position="245"/>
        <end position="259"/>
    </location>
</feature>
<dbReference type="EMBL" id="JAPEVA010000007">
    <property type="protein sequence ID" value="KAJ4410790.1"/>
    <property type="molecule type" value="Genomic_DNA"/>
</dbReference>
<evidence type="ECO:0000313" key="3">
    <source>
        <dbReference type="EMBL" id="KAJ4410790.1"/>
    </source>
</evidence>
<dbReference type="InterPro" id="IPR001005">
    <property type="entry name" value="SANT/Myb"/>
</dbReference>
<evidence type="ECO:0000259" key="2">
    <source>
        <dbReference type="PROSITE" id="PS50090"/>
    </source>
</evidence>
<dbReference type="AlphaFoldDB" id="A0A9W9DA48"/>
<reference evidence="3" key="1">
    <citation type="submission" date="2022-10" db="EMBL/GenBank/DDBJ databases">
        <title>Tapping the CABI collections for fungal endophytes: first genome assemblies for Collariella, Neodidymelliopsis, Ascochyta clinopodiicola, Didymella pomorum, Didymosphaeria variabile, Neocosmospora piperis and Neocucurbitaria cava.</title>
        <authorList>
            <person name="Hill R."/>
        </authorList>
    </citation>
    <scope>NUCLEOTIDE SEQUENCE</scope>
    <source>
        <strain evidence="3">IMI 355091</strain>
    </source>
</reference>
<feature type="compositionally biased region" description="Low complexity" evidence="1">
    <location>
        <begin position="358"/>
        <end position="368"/>
    </location>
</feature>
<dbReference type="OrthoDB" id="5427780at2759"/>
<sequence length="472" mass="50548">MADASGAPRRVSMAYILGFSNKPFKDGGPPAPPPAPRHPCAFKQMVTTPGGVIEWTASDGRRGRLTRQGKPRLTAVSLVQVPKSKAPSAKATDEDEGGMVGLFEDAPAMEAAPAKAADDDQPANSDWTKKQDDKLMELKGENKPWAKTASEVHKKEYECQERFKRIKPKDWKPSNAEGGGGGKQGKQKNKQGKKQQDGDKKDDDKKDGVADVGFDANAWPGGGDSGGNNDNWGGNNNTREDNGNKDSWNNDSGDNNDTNWGGGSGDTWGATDNKSEKKDKATDAWDSGGWGNTANNDGGKKADDGFKNEGWGGGSGDNAATGDWDNNDTSGNPGGGDGAWNSGGDGWAAPANDATKYSNSKKASSTKDSSSDKANKGSSNKSPSQSGSKHRSFRSEKASSSAPKEYELKTDSTFSTDDLRLIAKILQQDCSMVWNRVSWRFKDKTGRNLHPDVFEKKITGRIEDRDSDRGGW</sequence>
<dbReference type="Proteomes" id="UP001140510">
    <property type="component" value="Unassembled WGS sequence"/>
</dbReference>
<feature type="compositionally biased region" description="Basic and acidic residues" evidence="1">
    <location>
        <begin position="194"/>
        <end position="209"/>
    </location>
</feature>
<evidence type="ECO:0000313" key="4">
    <source>
        <dbReference type="Proteomes" id="UP001140510"/>
    </source>
</evidence>
<keyword evidence="4" id="KW-1185">Reference proteome</keyword>
<accession>A0A9W9DA48</accession>
<feature type="compositionally biased region" description="Basic and acidic residues" evidence="1">
    <location>
        <begin position="273"/>
        <end position="283"/>
    </location>
</feature>
<feature type="compositionally biased region" description="Low complexity" evidence="1">
    <location>
        <begin position="376"/>
        <end position="387"/>
    </location>
</feature>
<feature type="compositionally biased region" description="Basic and acidic residues" evidence="1">
    <location>
        <begin position="298"/>
        <end position="307"/>
    </location>
</feature>